<organism evidence="1 2">
    <name type="scientific">Geotalea uraniireducens (strain Rf4)</name>
    <name type="common">Geobacter uraniireducens</name>
    <dbReference type="NCBI Taxonomy" id="351605"/>
    <lineage>
        <taxon>Bacteria</taxon>
        <taxon>Pseudomonadati</taxon>
        <taxon>Thermodesulfobacteriota</taxon>
        <taxon>Desulfuromonadia</taxon>
        <taxon>Geobacterales</taxon>
        <taxon>Geobacteraceae</taxon>
        <taxon>Geotalea</taxon>
    </lineage>
</organism>
<dbReference type="OrthoDB" id="199685at2"/>
<dbReference type="Proteomes" id="UP000006695">
    <property type="component" value="Chromosome"/>
</dbReference>
<protein>
    <recommendedName>
        <fullName evidence="3">Type II toxin-antitoxin system RelE/ParE family toxin</fullName>
    </recommendedName>
</protein>
<dbReference type="AlphaFoldDB" id="A5G6E9"/>
<dbReference type="EMBL" id="CP000698">
    <property type="protein sequence ID" value="ABQ27367.1"/>
    <property type="molecule type" value="Genomic_DNA"/>
</dbReference>
<dbReference type="Gene3D" id="3.30.2310.20">
    <property type="entry name" value="RelE-like"/>
    <property type="match status" value="1"/>
</dbReference>
<name>A5G6E9_GEOUR</name>
<gene>
    <name evidence="1" type="ordered locus">Gura_3206</name>
</gene>
<sequence length="100" mass="11676">MKKIRLFEAASQDLTDGFHFYEKQESGLGGYFLDSLFSDIDSLLIHAGIHPAFFLVYYRMLSKRFPFAVYYRIDGNDILVYAILDCRKNPAWARSRLRNA</sequence>
<evidence type="ECO:0008006" key="3">
    <source>
        <dbReference type="Google" id="ProtNLM"/>
    </source>
</evidence>
<proteinExistence type="predicted"/>
<evidence type="ECO:0000313" key="1">
    <source>
        <dbReference type="EMBL" id="ABQ27367.1"/>
    </source>
</evidence>
<reference evidence="1 2" key="1">
    <citation type="submission" date="2007-05" db="EMBL/GenBank/DDBJ databases">
        <title>Complete sequence of Geobacter uraniireducens Rf4.</title>
        <authorList>
            <consortium name="US DOE Joint Genome Institute"/>
            <person name="Copeland A."/>
            <person name="Lucas S."/>
            <person name="Lapidus A."/>
            <person name="Barry K."/>
            <person name="Detter J.C."/>
            <person name="Glavina del Rio T."/>
            <person name="Hammon N."/>
            <person name="Israni S."/>
            <person name="Dalin E."/>
            <person name="Tice H."/>
            <person name="Pitluck S."/>
            <person name="Chertkov O."/>
            <person name="Brettin T."/>
            <person name="Bruce D."/>
            <person name="Han C."/>
            <person name="Schmutz J."/>
            <person name="Larimer F."/>
            <person name="Land M."/>
            <person name="Hauser L."/>
            <person name="Kyrpides N."/>
            <person name="Mikhailova N."/>
            <person name="Shelobolina E."/>
            <person name="Aklujkar M."/>
            <person name="Lovley D."/>
            <person name="Richardson P."/>
        </authorList>
    </citation>
    <scope>NUCLEOTIDE SEQUENCE [LARGE SCALE GENOMIC DNA]</scope>
    <source>
        <strain evidence="1 2">Rf4</strain>
    </source>
</reference>
<keyword evidence="2" id="KW-1185">Reference proteome</keyword>
<dbReference type="HOGENOM" id="CLU_147162_7_0_7"/>
<dbReference type="RefSeq" id="WP_011940031.1">
    <property type="nucleotide sequence ID" value="NC_009483.1"/>
</dbReference>
<dbReference type="KEGG" id="gur:Gura_3206"/>
<evidence type="ECO:0000313" key="2">
    <source>
        <dbReference type="Proteomes" id="UP000006695"/>
    </source>
</evidence>
<dbReference type="InterPro" id="IPR035093">
    <property type="entry name" value="RelE/ParE_toxin_dom_sf"/>
</dbReference>
<accession>A5G6E9</accession>
<dbReference type="STRING" id="351605.Gura_3206"/>